<dbReference type="Pfam" id="PF13540">
    <property type="entry name" value="RCC1_2"/>
    <property type="match status" value="1"/>
</dbReference>
<dbReference type="PANTHER" id="PTHR45982:SF1">
    <property type="entry name" value="REGULATOR OF CHROMOSOME CONDENSATION"/>
    <property type="match status" value="1"/>
</dbReference>
<protein>
    <recommendedName>
        <fullName evidence="4">Regulator of chromosome condensation 1/beta-lactamase-inhibitor protein II</fullName>
    </recommendedName>
</protein>
<dbReference type="Proteomes" id="UP000224854">
    <property type="component" value="Unassembled WGS sequence"/>
</dbReference>
<proteinExistence type="predicted"/>
<dbReference type="EMBL" id="NJEU01000040">
    <property type="protein sequence ID" value="PHH82822.1"/>
    <property type="molecule type" value="Genomic_DNA"/>
</dbReference>
<dbReference type="InterPro" id="IPR000408">
    <property type="entry name" value="Reg_chr_condens"/>
</dbReference>
<dbReference type="InterPro" id="IPR051553">
    <property type="entry name" value="Ran_GTPase-activating"/>
</dbReference>
<dbReference type="PROSITE" id="PS50012">
    <property type="entry name" value="RCC1_3"/>
    <property type="match status" value="3"/>
</dbReference>
<dbReference type="OrthoDB" id="5370059at2759"/>
<feature type="repeat" description="RCC1" evidence="1">
    <location>
        <begin position="147"/>
        <end position="204"/>
    </location>
</feature>
<sequence length="337" mass="36469">MKLYAAGFNAWNQLCFDHEESEPNDVFAFTKILEAQHIEPPVSRLSYTLVRHDGCLSMAGFGLHDQEAYQAAYSSAEAENGEILVVEDDAHDFADLAKDGVSQHRLVKYASASARQAHTADKTWPCKKPIRTVAAFATGFTILYKDGIVDTMGDARYQDCLGRQVDDDKSPAEDPCSVSDLASLDEPVTHVSAGGYTLAALTKSGALYLWGTCPRSVQAGQDFMPKLNNIPNYVQVDGDEDVRDVALGDSHAIVLMMDGTLHVIGDNRNGQLGLGDSTVKGCSSWTKLSLDLPQGHQVVAVAAGPRTSFILTAPKSPWGNQDADFCSNPQTLSNERI</sequence>
<name>A0A2C5ZSK3_9HYPO</name>
<feature type="repeat" description="RCC1" evidence="1">
    <location>
        <begin position="205"/>
        <end position="258"/>
    </location>
</feature>
<evidence type="ECO:0000256" key="1">
    <source>
        <dbReference type="PROSITE-ProRule" id="PRU00235"/>
    </source>
</evidence>
<evidence type="ECO:0008006" key="4">
    <source>
        <dbReference type="Google" id="ProtNLM"/>
    </source>
</evidence>
<organism evidence="2 3">
    <name type="scientific">Ophiocordyceps australis</name>
    <dbReference type="NCBI Taxonomy" id="1399860"/>
    <lineage>
        <taxon>Eukaryota</taxon>
        <taxon>Fungi</taxon>
        <taxon>Dikarya</taxon>
        <taxon>Ascomycota</taxon>
        <taxon>Pezizomycotina</taxon>
        <taxon>Sordariomycetes</taxon>
        <taxon>Hypocreomycetidae</taxon>
        <taxon>Hypocreales</taxon>
        <taxon>Ophiocordycipitaceae</taxon>
        <taxon>Ophiocordyceps</taxon>
    </lineage>
</organism>
<evidence type="ECO:0000313" key="2">
    <source>
        <dbReference type="EMBL" id="PHH82822.1"/>
    </source>
</evidence>
<dbReference type="InterPro" id="IPR009091">
    <property type="entry name" value="RCC1/BLIP-II"/>
</dbReference>
<evidence type="ECO:0000313" key="3">
    <source>
        <dbReference type="Proteomes" id="UP000224854"/>
    </source>
</evidence>
<dbReference type="AlphaFoldDB" id="A0A2C5ZSK3"/>
<feature type="repeat" description="RCC1" evidence="1">
    <location>
        <begin position="259"/>
        <end position="314"/>
    </location>
</feature>
<comment type="caution">
    <text evidence="2">The sequence shown here is derived from an EMBL/GenBank/DDBJ whole genome shotgun (WGS) entry which is preliminary data.</text>
</comment>
<dbReference type="Gene3D" id="2.130.10.30">
    <property type="entry name" value="Regulator of chromosome condensation 1/beta-lactamase-inhibitor protein II"/>
    <property type="match status" value="1"/>
</dbReference>
<keyword evidence="3" id="KW-1185">Reference proteome</keyword>
<dbReference type="SUPFAM" id="SSF50985">
    <property type="entry name" value="RCC1/BLIP-II"/>
    <property type="match status" value="1"/>
</dbReference>
<reference evidence="2 3" key="1">
    <citation type="submission" date="2017-06" db="EMBL/GenBank/DDBJ databases">
        <title>Ant-infecting Ophiocordyceps genomes reveal a high diversity of potential behavioral manipulation genes and a possible major role for enterotoxins.</title>
        <authorList>
            <person name="De Bekker C."/>
            <person name="Evans H.C."/>
            <person name="Brachmann A."/>
            <person name="Hughes D.P."/>
        </authorList>
    </citation>
    <scope>NUCLEOTIDE SEQUENCE [LARGE SCALE GENOMIC DNA]</scope>
    <source>
        <strain evidence="2 3">1348a</strain>
    </source>
</reference>
<accession>A0A2C5ZSK3</accession>
<dbReference type="PANTHER" id="PTHR45982">
    <property type="entry name" value="REGULATOR OF CHROMOSOME CONDENSATION"/>
    <property type="match status" value="1"/>
</dbReference>
<gene>
    <name evidence="2" type="ORF">CDD82_4694</name>
</gene>